<dbReference type="SUPFAM" id="SSF82171">
    <property type="entry name" value="DPP6 N-terminal domain-like"/>
    <property type="match status" value="1"/>
</dbReference>
<gene>
    <name evidence="3" type="ORF">Fuma_02216</name>
</gene>
<dbReference type="SUPFAM" id="SSF50969">
    <property type="entry name" value="YVTN repeat-like/Quinoprotein amine dehydrogenase"/>
    <property type="match status" value="1"/>
</dbReference>
<evidence type="ECO:0000313" key="3">
    <source>
        <dbReference type="EMBL" id="APZ92605.1"/>
    </source>
</evidence>
<evidence type="ECO:0008006" key="5">
    <source>
        <dbReference type="Google" id="ProtNLM"/>
    </source>
</evidence>
<dbReference type="Proteomes" id="UP000187735">
    <property type="component" value="Chromosome"/>
</dbReference>
<name>A0A1P8WEV1_9PLAN</name>
<dbReference type="Gene3D" id="2.130.10.10">
    <property type="entry name" value="YVTN repeat-like/Quinoprotein amine dehydrogenase"/>
    <property type="match status" value="2"/>
</dbReference>
<evidence type="ECO:0000256" key="2">
    <source>
        <dbReference type="SAM" id="Phobius"/>
    </source>
</evidence>
<evidence type="ECO:0000256" key="1">
    <source>
        <dbReference type="SAM" id="MobiDB-lite"/>
    </source>
</evidence>
<feature type="region of interest" description="Disordered" evidence="1">
    <location>
        <begin position="46"/>
        <end position="140"/>
    </location>
</feature>
<accession>A0A1P8WEV1</accession>
<dbReference type="InterPro" id="IPR015943">
    <property type="entry name" value="WD40/YVTN_repeat-like_dom_sf"/>
</dbReference>
<dbReference type="InterPro" id="IPR011044">
    <property type="entry name" value="Quino_amine_DH_bsu"/>
</dbReference>
<feature type="region of interest" description="Disordered" evidence="1">
    <location>
        <begin position="186"/>
        <end position="227"/>
    </location>
</feature>
<dbReference type="EMBL" id="CP017641">
    <property type="protein sequence ID" value="APZ92605.1"/>
    <property type="molecule type" value="Genomic_DNA"/>
</dbReference>
<feature type="compositionally biased region" description="Polar residues" evidence="1">
    <location>
        <begin position="74"/>
        <end position="97"/>
    </location>
</feature>
<protein>
    <recommendedName>
        <fullName evidence="5">WD domain, G-beta repeat</fullName>
    </recommendedName>
</protein>
<proteinExistence type="predicted"/>
<evidence type="ECO:0000313" key="4">
    <source>
        <dbReference type="Proteomes" id="UP000187735"/>
    </source>
</evidence>
<keyword evidence="4" id="KW-1185">Reference proteome</keyword>
<keyword evidence="2" id="KW-0812">Transmembrane</keyword>
<dbReference type="KEGG" id="fmr:Fuma_02216"/>
<feature type="transmembrane region" description="Helical" evidence="2">
    <location>
        <begin position="143"/>
        <end position="168"/>
    </location>
</feature>
<dbReference type="AlphaFoldDB" id="A0A1P8WEV1"/>
<dbReference type="STRING" id="1891926.Fuma_02216"/>
<keyword evidence="2" id="KW-0472">Membrane</keyword>
<feature type="compositionally biased region" description="Basic and acidic residues" evidence="1">
    <location>
        <begin position="46"/>
        <end position="58"/>
    </location>
</feature>
<reference evidence="3 4" key="1">
    <citation type="journal article" date="2016" name="Front. Microbiol.">
        <title>Fuerstia marisgermanicae gen. nov., sp. nov., an Unusual Member of the Phylum Planctomycetes from the German Wadden Sea.</title>
        <authorList>
            <person name="Kohn T."/>
            <person name="Heuer A."/>
            <person name="Jogler M."/>
            <person name="Vollmers J."/>
            <person name="Boedeker C."/>
            <person name="Bunk B."/>
            <person name="Rast P."/>
            <person name="Borchert D."/>
            <person name="Glockner I."/>
            <person name="Freese H.M."/>
            <person name="Klenk H.P."/>
            <person name="Overmann J."/>
            <person name="Kaster A.K."/>
            <person name="Rohde M."/>
            <person name="Wiegand S."/>
            <person name="Jogler C."/>
        </authorList>
    </citation>
    <scope>NUCLEOTIDE SEQUENCE [LARGE SCALE GENOMIC DNA]</scope>
    <source>
        <strain evidence="3 4">NH11</strain>
    </source>
</reference>
<keyword evidence="2" id="KW-1133">Transmembrane helix</keyword>
<feature type="compositionally biased region" description="Pro residues" evidence="1">
    <location>
        <begin position="211"/>
        <end position="222"/>
    </location>
</feature>
<organism evidence="3 4">
    <name type="scientific">Fuerstiella marisgermanici</name>
    <dbReference type="NCBI Taxonomy" id="1891926"/>
    <lineage>
        <taxon>Bacteria</taxon>
        <taxon>Pseudomonadati</taxon>
        <taxon>Planctomycetota</taxon>
        <taxon>Planctomycetia</taxon>
        <taxon>Planctomycetales</taxon>
        <taxon>Planctomycetaceae</taxon>
        <taxon>Fuerstiella</taxon>
    </lineage>
</organism>
<sequence>MSEKPSLDELFLKASELRGTRRSAFLKAQPASVRKQLRQLLAADASVDKRGFLDKPLHGADQASAKSAKKTPPRASSNRTCASKTPTANASKPSNRATPRKKAPKRETVKQKPARQQIGTAGKLPPRRGSVSKSKSRQPQQGVFGQWLTIVFGVVGCFVFAGLIVGALKFRQSLSNEEIPVTIQDDSFAEEPPPAEFDTPDPEPTPEVSEPEPPAPATPAPPTFYTAAVNAPPLTKRQLETLPTAMSAGAPVTNPAPLPGVRSWTFDTIGYKNKAFPAISVDGRRVAISCEDGNLRIINVATGRFEKLILMPSGIGQIAWSKDSSSLLTSNGYHIFKVDVESGQVIGKLGGIRGAWSLSSDRQKLYAISHGAKKIRVYAADDFSVEEEFDFPSDHRNISLAPDDRYISTVQHGTIDVYENSRPLKKLIQIARPGWLTGQSWSESGLLATGWSDGKIAVYDANSTDTKPICETLVYPKAYRHVRCWDWLNDDIVLMTGTDQTVDHYSVSENRIVASHRNDGWGAPLTYSRNLKKGVVCGQEANLLVDGEPQDKLLQGDIRLMSSLAFNHDGSQLLTPGSYPTRFDLNSGRRAGLLDGGQTGMRNGRLHVAANNRILCVVKQQFQAFLSDPPKLSSRVRFDFSPSDLHRAVWTENGSSVLALVWRGPVVHCRLSDSTRTSLVIPNDESISDVAWDERNQVAVLVGSEHLFEWNPATNVVQEMRELPEGCRTELEINPSCTHLAIAGEKIVILTTKDYQTVLEPDWVRPHARWISDDELFGVTSGGKQLNKVNLKDPAAASAIAIPLEGYKGRYAVTFSPTAPVGAGIVGGNQIRFFDTRNGAHLGSIILFGADDYATFTPDGRIIGSSDGFRKQIVYQIKTDEGQQTLTPEEFFRRFGKHFKNL</sequence>
<feature type="compositionally biased region" description="Polar residues" evidence="1">
    <location>
        <begin position="131"/>
        <end position="140"/>
    </location>
</feature>